<comment type="caution">
    <text evidence="2">The sequence shown here is derived from an EMBL/GenBank/DDBJ whole genome shotgun (WGS) entry which is preliminary data.</text>
</comment>
<evidence type="ECO:0000313" key="2">
    <source>
        <dbReference type="EMBL" id="KAK7610049.1"/>
    </source>
</evidence>
<keyword evidence="3" id="KW-1185">Reference proteome</keyword>
<feature type="chain" id="PRO_5045047526" description="Secreted protein" evidence="1">
    <location>
        <begin position="17"/>
        <end position="80"/>
    </location>
</feature>
<sequence length="80" mass="8443">MKALIFLGWRDSGVAAAPALGATFCPAALSDQKTSFSFRGLVLLGHRCPRLLLGTARNAALLGLWLCVGRLGAWGKRSST</sequence>
<name>A0ABR1N5A1_9PEZI</name>
<dbReference type="EMBL" id="JBBPBF010000020">
    <property type="protein sequence ID" value="KAK7610049.1"/>
    <property type="molecule type" value="Genomic_DNA"/>
</dbReference>
<evidence type="ECO:0000313" key="3">
    <source>
        <dbReference type="Proteomes" id="UP001367316"/>
    </source>
</evidence>
<protein>
    <recommendedName>
        <fullName evidence="4">Secreted protein</fullName>
    </recommendedName>
</protein>
<organism evidence="2 3">
    <name type="scientific">Phyllosticta paracitricarpa</name>
    <dbReference type="NCBI Taxonomy" id="2016321"/>
    <lineage>
        <taxon>Eukaryota</taxon>
        <taxon>Fungi</taxon>
        <taxon>Dikarya</taxon>
        <taxon>Ascomycota</taxon>
        <taxon>Pezizomycotina</taxon>
        <taxon>Dothideomycetes</taxon>
        <taxon>Dothideomycetes incertae sedis</taxon>
        <taxon>Botryosphaeriales</taxon>
        <taxon>Phyllostictaceae</taxon>
        <taxon>Phyllosticta</taxon>
    </lineage>
</organism>
<keyword evidence="1" id="KW-0732">Signal</keyword>
<gene>
    <name evidence="2" type="ORF">JOL62DRAFT_577329</name>
</gene>
<reference evidence="2 3" key="1">
    <citation type="submission" date="2024-04" db="EMBL/GenBank/DDBJ databases">
        <title>Phyllosticta paracitricarpa is synonymous to the EU quarantine fungus P. citricarpa based on phylogenomic analyses.</title>
        <authorList>
            <consortium name="Lawrence Berkeley National Laboratory"/>
            <person name="Van ingen-buijs V.A."/>
            <person name="Van westerhoven A.C."/>
            <person name="Haridas S."/>
            <person name="Skiadas P."/>
            <person name="Martin F."/>
            <person name="Groenewald J.Z."/>
            <person name="Crous P.W."/>
            <person name="Seidl M.F."/>
        </authorList>
    </citation>
    <scope>NUCLEOTIDE SEQUENCE [LARGE SCALE GENOMIC DNA]</scope>
    <source>
        <strain evidence="2 3">CBS 141358</strain>
    </source>
</reference>
<feature type="signal peptide" evidence="1">
    <location>
        <begin position="1"/>
        <end position="16"/>
    </location>
</feature>
<evidence type="ECO:0000256" key="1">
    <source>
        <dbReference type="SAM" id="SignalP"/>
    </source>
</evidence>
<dbReference type="Proteomes" id="UP001367316">
    <property type="component" value="Unassembled WGS sequence"/>
</dbReference>
<proteinExistence type="predicted"/>
<evidence type="ECO:0008006" key="4">
    <source>
        <dbReference type="Google" id="ProtNLM"/>
    </source>
</evidence>
<accession>A0ABR1N5A1</accession>